<proteinExistence type="predicted"/>
<dbReference type="Proteomes" id="UP001060085">
    <property type="component" value="Linkage Group LG03"/>
</dbReference>
<reference evidence="2" key="1">
    <citation type="journal article" date="2023" name="Nat. Plants">
        <title>Single-cell RNA sequencing provides a high-resolution roadmap for understanding the multicellular compartmentation of specialized metabolism.</title>
        <authorList>
            <person name="Sun S."/>
            <person name="Shen X."/>
            <person name="Li Y."/>
            <person name="Li Y."/>
            <person name="Wang S."/>
            <person name="Li R."/>
            <person name="Zhang H."/>
            <person name="Shen G."/>
            <person name="Guo B."/>
            <person name="Wei J."/>
            <person name="Xu J."/>
            <person name="St-Pierre B."/>
            <person name="Chen S."/>
            <person name="Sun C."/>
        </authorList>
    </citation>
    <scope>NUCLEOTIDE SEQUENCE [LARGE SCALE GENOMIC DNA]</scope>
</reference>
<keyword evidence="2" id="KW-1185">Reference proteome</keyword>
<protein>
    <submittedName>
        <fullName evidence="1">Uncharacterized protein</fullName>
    </submittedName>
</protein>
<organism evidence="1 2">
    <name type="scientific">Catharanthus roseus</name>
    <name type="common">Madagascar periwinkle</name>
    <name type="synonym">Vinca rosea</name>
    <dbReference type="NCBI Taxonomy" id="4058"/>
    <lineage>
        <taxon>Eukaryota</taxon>
        <taxon>Viridiplantae</taxon>
        <taxon>Streptophyta</taxon>
        <taxon>Embryophyta</taxon>
        <taxon>Tracheophyta</taxon>
        <taxon>Spermatophyta</taxon>
        <taxon>Magnoliopsida</taxon>
        <taxon>eudicotyledons</taxon>
        <taxon>Gunneridae</taxon>
        <taxon>Pentapetalae</taxon>
        <taxon>asterids</taxon>
        <taxon>lamiids</taxon>
        <taxon>Gentianales</taxon>
        <taxon>Apocynaceae</taxon>
        <taxon>Rauvolfioideae</taxon>
        <taxon>Vinceae</taxon>
        <taxon>Catharanthinae</taxon>
        <taxon>Catharanthus</taxon>
    </lineage>
</organism>
<name>A0ACC0BQ75_CATRO</name>
<dbReference type="EMBL" id="CM044703">
    <property type="protein sequence ID" value="KAI5674774.1"/>
    <property type="molecule type" value="Genomic_DNA"/>
</dbReference>
<evidence type="ECO:0000313" key="2">
    <source>
        <dbReference type="Proteomes" id="UP001060085"/>
    </source>
</evidence>
<comment type="caution">
    <text evidence="1">The sequence shown here is derived from an EMBL/GenBank/DDBJ whole genome shotgun (WGS) entry which is preliminary data.</text>
</comment>
<evidence type="ECO:0000313" key="1">
    <source>
        <dbReference type="EMBL" id="KAI5674774.1"/>
    </source>
</evidence>
<gene>
    <name evidence="1" type="ORF">M9H77_15138</name>
</gene>
<sequence>MEKKASRVIIRLTPIICALLLTLLALFYEDFYGSNVVPFDQRARQVSSRQLRRIEDAESSEETLIKEEPDSGEVSRNSSKINETIELQQPRSHDQTNLQEHESREANQTGRLENSRPESAGSKMIDETLQEDESKQVNQSSSRAFERIEVQESTAQGNSKDIRKPEDKQDHEYGQVYQSSRESNETVRIEPENPSQLNNSSKEHNETVEEEHLSFSTGRVNGTIELQESSRQLIRQVHEAIQGEESTQSNRTKLEATGFACDTAFHSVVCVTNKPVTIDVATMTVHISADQTVEPNHTIVRPYARQEDQDVLKNIRPVQFLYGNTTPPACQYNHSVPAVIFSSSGFTGNLFHEFNEIIIPLFITTYHFKSRVQFILMDYKPTFANKYKSLMSRLSSYKVMDPMANPRIHCFSGAVAGLKYHEFLALNSSDIPEGHTMKSFRQFLRQTYRLKIINVSEIRRPKLILLSRRRTRRFLNEAEMVNMMKDLGFEVIVAWKPNRMSNLDKFARVVNSCSVLLGTHGAGLANELFLPDSAVMVQIDLLGVEWGSEHFYGNPAEAMGVHYLRYKVEPEETNLLDIYGRNHPVITDPASIFAKGYQAGRAVYLDQQNVKLNLNRLRKTLLEALRITKFSVTQEE</sequence>
<accession>A0ACC0BQ75</accession>